<proteinExistence type="predicted"/>
<dbReference type="Proteomes" id="UP000280955">
    <property type="component" value="Unassembled WGS sequence"/>
</dbReference>
<name>A0ABX9SMH0_9GAMM</name>
<keyword evidence="2" id="KW-1185">Reference proteome</keyword>
<accession>A0ABX9SMH0</accession>
<protein>
    <submittedName>
        <fullName evidence="1">Uncharacterized protein</fullName>
    </submittedName>
</protein>
<comment type="caution">
    <text evidence="1">The sequence shown here is derived from an EMBL/GenBank/DDBJ whole genome shotgun (WGS) entry which is preliminary data.</text>
</comment>
<dbReference type="EMBL" id="RBLJ01000003">
    <property type="protein sequence ID" value="RKS58226.1"/>
    <property type="molecule type" value="Genomic_DNA"/>
</dbReference>
<reference evidence="1 2" key="1">
    <citation type="submission" date="2018-10" db="EMBL/GenBank/DDBJ databases">
        <title>Genomic Encyclopedia of Archaeal and Bacterial Type Strains, Phase II (KMG-II): from individual species to whole genera.</title>
        <authorList>
            <person name="Goeker M."/>
        </authorList>
    </citation>
    <scope>NUCLEOTIDE SEQUENCE [LARGE SCALE GENOMIC DNA]</scope>
    <source>
        <strain evidence="1 2">DSM 15149</strain>
    </source>
</reference>
<sequence length="34" mass="4085">MDIFEDILIYFSKSIGFNNVFNQGMNLLNHEKYE</sequence>
<gene>
    <name evidence="1" type="ORF">BDD30_3083</name>
</gene>
<organism evidence="1 2">
    <name type="scientific">Photorhabdus asymbiotica</name>
    <dbReference type="NCBI Taxonomy" id="291112"/>
    <lineage>
        <taxon>Bacteria</taxon>
        <taxon>Pseudomonadati</taxon>
        <taxon>Pseudomonadota</taxon>
        <taxon>Gammaproteobacteria</taxon>
        <taxon>Enterobacterales</taxon>
        <taxon>Morganellaceae</taxon>
        <taxon>Photorhabdus</taxon>
    </lineage>
</organism>
<evidence type="ECO:0000313" key="1">
    <source>
        <dbReference type="EMBL" id="RKS58226.1"/>
    </source>
</evidence>
<evidence type="ECO:0000313" key="2">
    <source>
        <dbReference type="Proteomes" id="UP000280955"/>
    </source>
</evidence>